<keyword evidence="6" id="KW-0999">Mitochondrion inner membrane</keyword>
<evidence type="ECO:0000256" key="4">
    <source>
        <dbReference type="ARBA" id="ARBA00022692"/>
    </source>
</evidence>
<evidence type="ECO:0000256" key="5">
    <source>
        <dbReference type="ARBA" id="ARBA00022737"/>
    </source>
</evidence>
<dbReference type="InterPro" id="IPR052217">
    <property type="entry name" value="Mito/Peroxisomal_Carrier"/>
</dbReference>
<evidence type="ECO:0000256" key="3">
    <source>
        <dbReference type="ARBA" id="ARBA00022448"/>
    </source>
</evidence>
<reference evidence="11" key="1">
    <citation type="submission" date="2021-03" db="EMBL/GenBank/DDBJ databases">
        <title>Comparative genomics and phylogenomic investigation of the class Geoglossomycetes provide insights into ecological specialization and systematics.</title>
        <authorList>
            <person name="Melie T."/>
            <person name="Pirro S."/>
            <person name="Miller A.N."/>
            <person name="Quandt A."/>
        </authorList>
    </citation>
    <scope>NUCLEOTIDE SEQUENCE</scope>
    <source>
        <strain evidence="11">GBOQ0MN5Z8</strain>
    </source>
</reference>
<dbReference type="Pfam" id="PF00153">
    <property type="entry name" value="Mito_carr"/>
    <property type="match status" value="3"/>
</dbReference>
<feature type="repeat" description="Solcar" evidence="9">
    <location>
        <begin position="33"/>
        <end position="131"/>
    </location>
</feature>
<name>A0A9P8L0P1_9PEZI</name>
<evidence type="ECO:0000256" key="9">
    <source>
        <dbReference type="PROSITE-ProRule" id="PRU00282"/>
    </source>
</evidence>
<dbReference type="SUPFAM" id="SSF103506">
    <property type="entry name" value="Mitochondrial carrier"/>
    <property type="match status" value="1"/>
</dbReference>
<dbReference type="AlphaFoldDB" id="A0A9P8L0P1"/>
<evidence type="ECO:0000256" key="6">
    <source>
        <dbReference type="ARBA" id="ARBA00022792"/>
    </source>
</evidence>
<dbReference type="EMBL" id="JAGHQL010000012">
    <property type="protein sequence ID" value="KAH0544873.1"/>
    <property type="molecule type" value="Genomic_DNA"/>
</dbReference>
<dbReference type="PROSITE" id="PS50920">
    <property type="entry name" value="SOLCAR"/>
    <property type="match status" value="3"/>
</dbReference>
<dbReference type="Proteomes" id="UP000698800">
    <property type="component" value="Unassembled WGS sequence"/>
</dbReference>
<evidence type="ECO:0000313" key="11">
    <source>
        <dbReference type="EMBL" id="KAH0544873.1"/>
    </source>
</evidence>
<proteinExistence type="inferred from homology"/>
<dbReference type="GO" id="GO:0016020">
    <property type="term" value="C:membrane"/>
    <property type="evidence" value="ECO:0007669"/>
    <property type="project" value="UniProtKB-SubCell"/>
</dbReference>
<keyword evidence="4 9" id="KW-0812">Transmembrane</keyword>
<keyword evidence="12" id="KW-1185">Reference proteome</keyword>
<keyword evidence="7" id="KW-1133">Transmembrane helix</keyword>
<evidence type="ECO:0000256" key="1">
    <source>
        <dbReference type="ARBA" id="ARBA00004141"/>
    </source>
</evidence>
<dbReference type="PANTHER" id="PTHR45939">
    <property type="entry name" value="PEROXISOMAL MEMBRANE PROTEIN PMP34-RELATED"/>
    <property type="match status" value="1"/>
</dbReference>
<comment type="subcellular location">
    <subcellularLocation>
        <location evidence="1">Membrane</location>
        <topology evidence="1">Multi-pass membrane protein</topology>
    </subcellularLocation>
</comment>
<accession>A0A9P8L0P1</accession>
<protein>
    <recommendedName>
        <fullName evidence="13">Peroxisomal adenine nucleotide transporter 1</fullName>
    </recommendedName>
</protein>
<keyword evidence="5" id="KW-0677">Repeat</keyword>
<evidence type="ECO:0000256" key="10">
    <source>
        <dbReference type="RuleBase" id="RU000488"/>
    </source>
</evidence>
<dbReference type="OrthoDB" id="18574at2759"/>
<evidence type="ECO:0000313" key="12">
    <source>
        <dbReference type="Proteomes" id="UP000698800"/>
    </source>
</evidence>
<evidence type="ECO:0000256" key="7">
    <source>
        <dbReference type="ARBA" id="ARBA00022989"/>
    </source>
</evidence>
<keyword evidence="6" id="KW-0496">Mitochondrion</keyword>
<feature type="repeat" description="Solcar" evidence="9">
    <location>
        <begin position="147"/>
        <end position="245"/>
    </location>
</feature>
<evidence type="ECO:0008006" key="13">
    <source>
        <dbReference type="Google" id="ProtNLM"/>
    </source>
</evidence>
<dbReference type="InterPro" id="IPR018108">
    <property type="entry name" value="MCP_transmembrane"/>
</dbReference>
<dbReference type="PANTHER" id="PTHR45939:SF2">
    <property type="entry name" value="CARRIER PROTEIN, PUTATIVE (AFU_ORTHOLOGUE AFUA_2G13870)-RELATED"/>
    <property type="match status" value="1"/>
</dbReference>
<keyword evidence="3 10" id="KW-0813">Transport</keyword>
<comment type="similarity">
    <text evidence="2 10">Belongs to the mitochondrial carrier (TC 2.A.29) family.</text>
</comment>
<keyword evidence="8 9" id="KW-0472">Membrane</keyword>
<evidence type="ECO:0000256" key="8">
    <source>
        <dbReference type="ARBA" id="ARBA00023136"/>
    </source>
</evidence>
<dbReference type="InterPro" id="IPR023395">
    <property type="entry name" value="MCP_dom_sf"/>
</dbReference>
<dbReference type="Gene3D" id="1.50.40.10">
    <property type="entry name" value="Mitochondrial carrier domain"/>
    <property type="match status" value="1"/>
</dbReference>
<dbReference type="GO" id="GO:0015217">
    <property type="term" value="F:ADP transmembrane transporter activity"/>
    <property type="evidence" value="ECO:0007669"/>
    <property type="project" value="TreeGrafter"/>
</dbReference>
<gene>
    <name evidence="11" type="ORF">FGG08_000953</name>
</gene>
<comment type="caution">
    <text evidence="11">The sequence shown here is derived from an EMBL/GenBank/DDBJ whole genome shotgun (WGS) entry which is preliminary data.</text>
</comment>
<organism evidence="11 12">
    <name type="scientific">Glutinoglossum americanum</name>
    <dbReference type="NCBI Taxonomy" id="1670608"/>
    <lineage>
        <taxon>Eukaryota</taxon>
        <taxon>Fungi</taxon>
        <taxon>Dikarya</taxon>
        <taxon>Ascomycota</taxon>
        <taxon>Pezizomycotina</taxon>
        <taxon>Geoglossomycetes</taxon>
        <taxon>Geoglossales</taxon>
        <taxon>Geoglossaceae</taxon>
        <taxon>Glutinoglossum</taxon>
    </lineage>
</organism>
<sequence>MNIYNAQLDAFSIYHKLQEESGPLTSPLIGPALPALGHALAGSTSTAVSNIAVFPLELIITRLQVQRLVRDMQETSDLDSDEYRNAADAAYKIYTQEGGMKAFYTGAVQDTAKSITDAFLFFLAYNFLRQRRLRGRSTAHGKPARALSILDELGVGMLAGAFSKFFTTPISNIVTRMQIASMIASRSHSRDKASLKPAQPKVASITSDIYTTKGLAGFWSGYSATLILTVNPSLTFLFHNTLIRALFRHSKPSARATFLLAAISKALASTITYPFSLAKARSQASGNYQRKSGGSPTPDPKTVFGSLRKIAQTQGISALYKGVVGEVIKGFLSNGTTMMLKEIIYKFIVQLYYVMPMLLQSHPAFEMIGRAKEKASSASGQTRGAFDKMSEQARDVLMDLGDEVEEVAGVMGEDANDVFWGMVDATGALSKDVIDLVGGRKGEKK</sequence>
<evidence type="ECO:0000256" key="2">
    <source>
        <dbReference type="ARBA" id="ARBA00006375"/>
    </source>
</evidence>
<feature type="repeat" description="Solcar" evidence="9">
    <location>
        <begin position="252"/>
        <end position="347"/>
    </location>
</feature>